<keyword evidence="1" id="KW-0175">Coiled coil</keyword>
<name>A0A7R9GXZ0_TIMPO</name>
<gene>
    <name evidence="3" type="ORF">TPSB3V08_LOCUS1915</name>
</gene>
<feature type="compositionally biased region" description="Basic residues" evidence="2">
    <location>
        <begin position="33"/>
        <end position="42"/>
    </location>
</feature>
<feature type="region of interest" description="Disordered" evidence="2">
    <location>
        <begin position="1"/>
        <end position="56"/>
    </location>
</feature>
<reference evidence="3" key="1">
    <citation type="submission" date="2020-11" db="EMBL/GenBank/DDBJ databases">
        <authorList>
            <person name="Tran Van P."/>
        </authorList>
    </citation>
    <scope>NUCLEOTIDE SEQUENCE</scope>
</reference>
<dbReference type="EMBL" id="OD000699">
    <property type="protein sequence ID" value="CAD7398876.1"/>
    <property type="molecule type" value="Genomic_DNA"/>
</dbReference>
<organism evidence="3">
    <name type="scientific">Timema poppense</name>
    <name type="common">Walking stick</name>
    <dbReference type="NCBI Taxonomy" id="170557"/>
    <lineage>
        <taxon>Eukaryota</taxon>
        <taxon>Metazoa</taxon>
        <taxon>Ecdysozoa</taxon>
        <taxon>Arthropoda</taxon>
        <taxon>Hexapoda</taxon>
        <taxon>Insecta</taxon>
        <taxon>Pterygota</taxon>
        <taxon>Neoptera</taxon>
        <taxon>Polyneoptera</taxon>
        <taxon>Phasmatodea</taxon>
        <taxon>Timematodea</taxon>
        <taxon>Timematoidea</taxon>
        <taxon>Timematidae</taxon>
        <taxon>Timema</taxon>
    </lineage>
</organism>
<protein>
    <submittedName>
        <fullName evidence="3">Uncharacterized protein</fullName>
    </submittedName>
</protein>
<evidence type="ECO:0000313" key="3">
    <source>
        <dbReference type="EMBL" id="CAD7398876.1"/>
    </source>
</evidence>
<evidence type="ECO:0000256" key="1">
    <source>
        <dbReference type="SAM" id="Coils"/>
    </source>
</evidence>
<dbReference type="AlphaFoldDB" id="A0A7R9GXZ0"/>
<evidence type="ECO:0000256" key="2">
    <source>
        <dbReference type="SAM" id="MobiDB-lite"/>
    </source>
</evidence>
<sequence length="298" mass="33878">MAYKRPLWRSIPRPGEMQMLPAPTPAEYQTPLLRRRRPRRNLTRAPQAVHHNPRLGAEASPENYVVRRQLFAAAPISPIEPERPDYAMAQSSPLGRLARVRVQDDVVAIPVVSPQGENIGQQVLVDRVYVGEGNRAFAIYVDEDCREGLTAEMAKACDTIKTRLNSQEEAEKEQLNRELNLMQKHRRTFLENVIGLVRPTPIQAEPEVVESEPEDYGGYKQKWDEISSPYIVDDPLSEAGKATRRSRLVSLDVGMTRSLKKCHYDAEAIRDRDNDFRRSMNETNLAVGITLNLCTLKH</sequence>
<feature type="coiled-coil region" evidence="1">
    <location>
        <begin position="165"/>
        <end position="192"/>
    </location>
</feature>
<accession>A0A7R9GXZ0</accession>
<proteinExistence type="predicted"/>